<sequence length="302" mass="32135">MIDPRHLTHLLAIHEQGSLSVAGQVLNLSQPALSNSIAVLEQRLGAPVLIRSARGAVVNDLGLALVRRAREIRSVLDAAAQEASLMRRGRMGPLTIGVTPSLVEQFIPDVMETLLTDLPHLAISVIEGLDGPLNAALLAGELDVVVASVGQPGASPDIAEDLLVSDPFLLAVHEDSTLSGRPRLALADTLEELWIVPRPGGSAYAHTQAMFLNAGVDWPKRTFSTNSVALTHQLVARIGAVALVNRITARGWPAPVRTVPVAEAGHRKIGLRRRRTSEDSPSVRAFAQVAAQVFKRQSKAGA</sequence>
<dbReference type="GO" id="GO:0003700">
    <property type="term" value="F:DNA-binding transcription factor activity"/>
    <property type="evidence" value="ECO:0007669"/>
    <property type="project" value="InterPro"/>
</dbReference>
<dbReference type="PROSITE" id="PS50931">
    <property type="entry name" value="HTH_LYSR"/>
    <property type="match status" value="1"/>
</dbReference>
<proteinExistence type="inferred from homology"/>
<dbReference type="GO" id="GO:0003677">
    <property type="term" value="F:DNA binding"/>
    <property type="evidence" value="ECO:0007669"/>
    <property type="project" value="UniProtKB-KW"/>
</dbReference>
<dbReference type="GO" id="GO:0032993">
    <property type="term" value="C:protein-DNA complex"/>
    <property type="evidence" value="ECO:0007669"/>
    <property type="project" value="TreeGrafter"/>
</dbReference>
<dbReference type="SUPFAM" id="SSF53850">
    <property type="entry name" value="Periplasmic binding protein-like II"/>
    <property type="match status" value="1"/>
</dbReference>
<dbReference type="SUPFAM" id="SSF46785">
    <property type="entry name" value="Winged helix' DNA-binding domain"/>
    <property type="match status" value="1"/>
</dbReference>
<comment type="caution">
    <text evidence="6">The sequence shown here is derived from an EMBL/GenBank/DDBJ whole genome shotgun (WGS) entry which is preliminary data.</text>
</comment>
<evidence type="ECO:0000256" key="3">
    <source>
        <dbReference type="ARBA" id="ARBA00023125"/>
    </source>
</evidence>
<evidence type="ECO:0000256" key="4">
    <source>
        <dbReference type="ARBA" id="ARBA00023163"/>
    </source>
</evidence>
<feature type="domain" description="HTH lysR-type" evidence="5">
    <location>
        <begin position="2"/>
        <end position="59"/>
    </location>
</feature>
<dbReference type="InterPro" id="IPR000847">
    <property type="entry name" value="LysR_HTH_N"/>
</dbReference>
<dbReference type="Pfam" id="PF00126">
    <property type="entry name" value="HTH_1"/>
    <property type="match status" value="1"/>
</dbReference>
<evidence type="ECO:0000313" key="7">
    <source>
        <dbReference type="Proteomes" id="UP000548867"/>
    </source>
</evidence>
<keyword evidence="7" id="KW-1185">Reference proteome</keyword>
<gene>
    <name evidence="6" type="ORF">GGR38_003928</name>
</gene>
<dbReference type="EMBL" id="JACIDX010000017">
    <property type="protein sequence ID" value="MBB3956961.1"/>
    <property type="molecule type" value="Genomic_DNA"/>
</dbReference>
<dbReference type="AlphaFoldDB" id="A0A7W6CPV0"/>
<dbReference type="Pfam" id="PF03466">
    <property type="entry name" value="LysR_substrate"/>
    <property type="match status" value="1"/>
</dbReference>
<dbReference type="InterPro" id="IPR036390">
    <property type="entry name" value="WH_DNA-bd_sf"/>
</dbReference>
<evidence type="ECO:0000256" key="1">
    <source>
        <dbReference type="ARBA" id="ARBA00009437"/>
    </source>
</evidence>
<name>A0A7W6CPV0_9SPHN</name>
<evidence type="ECO:0000259" key="5">
    <source>
        <dbReference type="PROSITE" id="PS50931"/>
    </source>
</evidence>
<dbReference type="PANTHER" id="PTHR30346">
    <property type="entry name" value="TRANSCRIPTIONAL DUAL REGULATOR HCAR-RELATED"/>
    <property type="match status" value="1"/>
</dbReference>
<dbReference type="Proteomes" id="UP000548867">
    <property type="component" value="Unassembled WGS sequence"/>
</dbReference>
<evidence type="ECO:0000313" key="6">
    <source>
        <dbReference type="EMBL" id="MBB3956961.1"/>
    </source>
</evidence>
<protein>
    <submittedName>
        <fullName evidence="6">DNA-binding transcriptional LysR family regulator</fullName>
    </submittedName>
</protein>
<evidence type="ECO:0000256" key="2">
    <source>
        <dbReference type="ARBA" id="ARBA00023015"/>
    </source>
</evidence>
<dbReference type="RefSeq" id="WP_183627833.1">
    <property type="nucleotide sequence ID" value="NZ_JACIDX010000017.1"/>
</dbReference>
<organism evidence="6 7">
    <name type="scientific">Novosphingobium sediminicola</name>
    <dbReference type="NCBI Taxonomy" id="563162"/>
    <lineage>
        <taxon>Bacteria</taxon>
        <taxon>Pseudomonadati</taxon>
        <taxon>Pseudomonadota</taxon>
        <taxon>Alphaproteobacteria</taxon>
        <taxon>Sphingomonadales</taxon>
        <taxon>Sphingomonadaceae</taxon>
        <taxon>Novosphingobium</taxon>
    </lineage>
</organism>
<comment type="similarity">
    <text evidence="1">Belongs to the LysR transcriptional regulatory family.</text>
</comment>
<dbReference type="PANTHER" id="PTHR30346:SF9">
    <property type="entry name" value="LYSR FAMILY TRANSCRIPTIONAL REGULATOR"/>
    <property type="match status" value="1"/>
</dbReference>
<keyword evidence="2" id="KW-0805">Transcription regulation</keyword>
<keyword evidence="4" id="KW-0804">Transcription</keyword>
<dbReference type="InterPro" id="IPR005119">
    <property type="entry name" value="LysR_subst-bd"/>
</dbReference>
<dbReference type="Gene3D" id="3.40.190.290">
    <property type="match status" value="1"/>
</dbReference>
<dbReference type="Gene3D" id="1.10.10.10">
    <property type="entry name" value="Winged helix-like DNA-binding domain superfamily/Winged helix DNA-binding domain"/>
    <property type="match status" value="1"/>
</dbReference>
<dbReference type="InterPro" id="IPR036388">
    <property type="entry name" value="WH-like_DNA-bd_sf"/>
</dbReference>
<keyword evidence="3 6" id="KW-0238">DNA-binding</keyword>
<dbReference type="PRINTS" id="PR00039">
    <property type="entry name" value="HTHLYSR"/>
</dbReference>
<accession>A0A7W6CPV0</accession>
<reference evidence="6 7" key="1">
    <citation type="submission" date="2020-08" db="EMBL/GenBank/DDBJ databases">
        <title>Genomic Encyclopedia of Type Strains, Phase IV (KMG-IV): sequencing the most valuable type-strain genomes for metagenomic binning, comparative biology and taxonomic classification.</title>
        <authorList>
            <person name="Goeker M."/>
        </authorList>
    </citation>
    <scope>NUCLEOTIDE SEQUENCE [LARGE SCALE GENOMIC DNA]</scope>
    <source>
        <strain evidence="6 7">DSM 27057</strain>
    </source>
</reference>